<dbReference type="InterPro" id="IPR005325">
    <property type="entry name" value="DUF308_memb"/>
</dbReference>
<feature type="transmembrane region" description="Helical" evidence="1">
    <location>
        <begin position="175"/>
        <end position="194"/>
    </location>
</feature>
<dbReference type="PANTHER" id="PTHR34989">
    <property type="entry name" value="PROTEIN HDED"/>
    <property type="match status" value="1"/>
</dbReference>
<dbReference type="EMBL" id="UATL01000001">
    <property type="protein sequence ID" value="SPY28517.1"/>
    <property type="molecule type" value="Genomic_DNA"/>
</dbReference>
<dbReference type="GO" id="GO:0005886">
    <property type="term" value="C:plasma membrane"/>
    <property type="evidence" value="ECO:0007669"/>
    <property type="project" value="TreeGrafter"/>
</dbReference>
<dbReference type="AlphaFoldDB" id="A0A2X1VYA6"/>
<proteinExistence type="predicted"/>
<feature type="transmembrane region" description="Helical" evidence="1">
    <location>
        <begin position="200"/>
        <end position="222"/>
    </location>
</feature>
<dbReference type="PANTHER" id="PTHR34989:SF1">
    <property type="entry name" value="PROTEIN HDED"/>
    <property type="match status" value="1"/>
</dbReference>
<feature type="transmembrane region" description="Helical" evidence="1">
    <location>
        <begin position="87"/>
        <end position="106"/>
    </location>
</feature>
<name>A0A2X1VYA6_PHODM</name>
<evidence type="ECO:0000313" key="3">
    <source>
        <dbReference type="Proteomes" id="UP000251647"/>
    </source>
</evidence>
<feature type="transmembrane region" description="Helical" evidence="1">
    <location>
        <begin position="142"/>
        <end position="163"/>
    </location>
</feature>
<sequence length="234" mass="25850">MSANLYLSGIQTLHFKFNAVLLLLTKTKNFTVNVIIYNTKQLNKLEVYMESPMHSMLSKGWKWFFIVGILISIAGLCAISLPVVAGVTITTIIGATFLFSGLVQAYHTFSIKQWNVKLWYVLAAVLYIVGGLFILFKPLAGLVTITMLMVVTMIFNGGTRVVFGLTNRALPGGKWIVLSGIISTAIGIYFFTLLDDPQFSLSLLGIFIGVSLLFEGFSFIFLGSQLKKQANKIQ</sequence>
<keyword evidence="1" id="KW-0472">Membrane</keyword>
<dbReference type="Pfam" id="PF03729">
    <property type="entry name" value="DUF308"/>
    <property type="match status" value="1"/>
</dbReference>
<feature type="transmembrane region" description="Helical" evidence="1">
    <location>
        <begin position="63"/>
        <end position="81"/>
    </location>
</feature>
<keyword evidence="1" id="KW-0812">Transmembrane</keyword>
<reference evidence="2 3" key="1">
    <citation type="submission" date="2018-06" db="EMBL/GenBank/DDBJ databases">
        <authorList>
            <consortium name="Pathogen Informatics"/>
            <person name="Doyle S."/>
        </authorList>
    </citation>
    <scope>NUCLEOTIDE SEQUENCE [LARGE SCALE GENOMIC DNA]</scope>
    <source>
        <strain evidence="2 3">NCTC11647</strain>
    </source>
</reference>
<protein>
    <submittedName>
        <fullName evidence="2">Acid-resistance membrane protein</fullName>
    </submittedName>
</protein>
<evidence type="ECO:0000256" key="1">
    <source>
        <dbReference type="SAM" id="Phobius"/>
    </source>
</evidence>
<dbReference type="InterPro" id="IPR052712">
    <property type="entry name" value="Acid_resist_chaperone_HdeD"/>
</dbReference>
<organism evidence="2 3">
    <name type="scientific">Photobacterium damselae</name>
    <dbReference type="NCBI Taxonomy" id="38293"/>
    <lineage>
        <taxon>Bacteria</taxon>
        <taxon>Pseudomonadati</taxon>
        <taxon>Pseudomonadota</taxon>
        <taxon>Gammaproteobacteria</taxon>
        <taxon>Vibrionales</taxon>
        <taxon>Vibrionaceae</taxon>
        <taxon>Photobacterium</taxon>
    </lineage>
</organism>
<gene>
    <name evidence="2" type="primary">hdeD</name>
    <name evidence="2" type="ORF">NCTC11647_01608</name>
</gene>
<evidence type="ECO:0000313" key="2">
    <source>
        <dbReference type="EMBL" id="SPY28517.1"/>
    </source>
</evidence>
<feature type="transmembrane region" description="Helical" evidence="1">
    <location>
        <begin position="118"/>
        <end position="136"/>
    </location>
</feature>
<accession>A0A2X1VYA6</accession>
<dbReference type="Proteomes" id="UP000251647">
    <property type="component" value="Unassembled WGS sequence"/>
</dbReference>
<keyword evidence="1" id="KW-1133">Transmembrane helix</keyword>